<keyword evidence="3" id="KW-1185">Reference proteome</keyword>
<feature type="chain" id="PRO_5031568207" description="YbjN domain-containing protein" evidence="1">
    <location>
        <begin position="22"/>
        <end position="170"/>
    </location>
</feature>
<sequence>MIRFATLAAAAVMAFAAPAAASAPPAPVQTATDPGVSIEAVRAWLTSKGGTVSEINRREGETWIGVSDGPLNWVIFFYSCQADVCGDIQYAASFSNPTITQPMINDWNRERRFLKAFFTPGEAGGDPSGVVQYDVLIGPGGVEQLADHTALWLDLVSAFATTVGYFAAAE</sequence>
<evidence type="ECO:0008006" key="4">
    <source>
        <dbReference type="Google" id="ProtNLM"/>
    </source>
</evidence>
<gene>
    <name evidence="2" type="ORF">HNQ67_001449</name>
</gene>
<evidence type="ECO:0000256" key="1">
    <source>
        <dbReference type="SAM" id="SignalP"/>
    </source>
</evidence>
<dbReference type="Proteomes" id="UP000566663">
    <property type="component" value="Unassembled WGS sequence"/>
</dbReference>
<dbReference type="CDD" id="cd17511">
    <property type="entry name" value="YbjN_AmyR-like"/>
    <property type="match status" value="1"/>
</dbReference>
<dbReference type="InterPro" id="IPR019660">
    <property type="entry name" value="Put_sensory_transdc_reg_YbjN"/>
</dbReference>
<keyword evidence="1" id="KW-0732">Signal</keyword>
<evidence type="ECO:0000313" key="2">
    <source>
        <dbReference type="EMBL" id="MBB5291935.1"/>
    </source>
</evidence>
<evidence type="ECO:0000313" key="3">
    <source>
        <dbReference type="Proteomes" id="UP000566663"/>
    </source>
</evidence>
<comment type="caution">
    <text evidence="2">The sequence shown here is derived from an EMBL/GenBank/DDBJ whole genome shotgun (WGS) entry which is preliminary data.</text>
</comment>
<name>A0A7W8HY28_9CAUL</name>
<feature type="signal peptide" evidence="1">
    <location>
        <begin position="1"/>
        <end position="21"/>
    </location>
</feature>
<dbReference type="AlphaFoldDB" id="A0A7W8HY28"/>
<dbReference type="RefSeq" id="WP_183253814.1">
    <property type="nucleotide sequence ID" value="NZ_BAAAFF010000005.1"/>
</dbReference>
<dbReference type="Pfam" id="PF10722">
    <property type="entry name" value="YbjN"/>
    <property type="match status" value="1"/>
</dbReference>
<organism evidence="2 3">
    <name type="scientific">Brevundimonas basaltis</name>
    <dbReference type="NCBI Taxonomy" id="472166"/>
    <lineage>
        <taxon>Bacteria</taxon>
        <taxon>Pseudomonadati</taxon>
        <taxon>Pseudomonadota</taxon>
        <taxon>Alphaproteobacteria</taxon>
        <taxon>Caulobacterales</taxon>
        <taxon>Caulobacteraceae</taxon>
        <taxon>Brevundimonas</taxon>
    </lineage>
</organism>
<reference evidence="2 3" key="1">
    <citation type="submission" date="2020-08" db="EMBL/GenBank/DDBJ databases">
        <title>Genomic Encyclopedia of Type Strains, Phase IV (KMG-IV): sequencing the most valuable type-strain genomes for metagenomic binning, comparative biology and taxonomic classification.</title>
        <authorList>
            <person name="Goeker M."/>
        </authorList>
    </citation>
    <scope>NUCLEOTIDE SEQUENCE [LARGE SCALE GENOMIC DNA]</scope>
    <source>
        <strain evidence="2 3">DSM 25335</strain>
    </source>
</reference>
<accession>A0A7W8HY28</accession>
<protein>
    <recommendedName>
        <fullName evidence="4">YbjN domain-containing protein</fullName>
    </recommendedName>
</protein>
<dbReference type="EMBL" id="JACHFZ010000002">
    <property type="protein sequence ID" value="MBB5291935.1"/>
    <property type="molecule type" value="Genomic_DNA"/>
</dbReference>
<proteinExistence type="predicted"/>